<dbReference type="InterPro" id="IPR050910">
    <property type="entry name" value="JMJD6_ArgDemeth/LysHydrox"/>
</dbReference>
<dbReference type="Gene3D" id="2.60.120.650">
    <property type="entry name" value="Cupin"/>
    <property type="match status" value="1"/>
</dbReference>
<accession>A0AA38M2N8</accession>
<dbReference type="InterPro" id="IPR041667">
    <property type="entry name" value="Cupin_8"/>
</dbReference>
<evidence type="ECO:0000313" key="4">
    <source>
        <dbReference type="Proteomes" id="UP001168821"/>
    </source>
</evidence>
<feature type="domain" description="Cupin-like" evidence="2">
    <location>
        <begin position="107"/>
        <end position="270"/>
    </location>
</feature>
<evidence type="ECO:0000313" key="3">
    <source>
        <dbReference type="EMBL" id="KAJ3640192.1"/>
    </source>
</evidence>
<dbReference type="PANTHER" id="PTHR12480">
    <property type="entry name" value="ARGININE DEMETHYLASE AND LYSYL-HYDROXYLASE JMJD"/>
    <property type="match status" value="1"/>
</dbReference>
<dbReference type="Proteomes" id="UP001168821">
    <property type="component" value="Unassembled WGS sequence"/>
</dbReference>
<gene>
    <name evidence="3" type="ORF">Zmor_003506</name>
</gene>
<organism evidence="3 4">
    <name type="scientific">Zophobas morio</name>
    <dbReference type="NCBI Taxonomy" id="2755281"/>
    <lineage>
        <taxon>Eukaryota</taxon>
        <taxon>Metazoa</taxon>
        <taxon>Ecdysozoa</taxon>
        <taxon>Arthropoda</taxon>
        <taxon>Hexapoda</taxon>
        <taxon>Insecta</taxon>
        <taxon>Pterygota</taxon>
        <taxon>Neoptera</taxon>
        <taxon>Endopterygota</taxon>
        <taxon>Coleoptera</taxon>
        <taxon>Polyphaga</taxon>
        <taxon>Cucujiformia</taxon>
        <taxon>Tenebrionidae</taxon>
        <taxon>Zophobas</taxon>
    </lineage>
</organism>
<evidence type="ECO:0000256" key="1">
    <source>
        <dbReference type="SAM" id="Phobius"/>
    </source>
</evidence>
<evidence type="ECO:0000259" key="2">
    <source>
        <dbReference type="Pfam" id="PF13621"/>
    </source>
</evidence>
<proteinExistence type="predicted"/>
<keyword evidence="4" id="KW-1185">Reference proteome</keyword>
<dbReference type="GO" id="GO:0016706">
    <property type="term" value="F:2-oxoglutarate-dependent dioxygenase activity"/>
    <property type="evidence" value="ECO:0007669"/>
    <property type="project" value="TreeGrafter"/>
</dbReference>
<protein>
    <recommendedName>
        <fullName evidence="2">Cupin-like domain-containing protein</fullName>
    </recommendedName>
</protein>
<keyword evidence="1" id="KW-0812">Transmembrane</keyword>
<dbReference type="Pfam" id="PF13621">
    <property type="entry name" value="Cupin_8"/>
    <property type="match status" value="1"/>
</dbReference>
<dbReference type="PANTHER" id="PTHR12480:SF19">
    <property type="entry name" value="CUPIN-LIKE DOMAIN-CONTAINING PROTEIN"/>
    <property type="match status" value="1"/>
</dbReference>
<dbReference type="SUPFAM" id="SSF51197">
    <property type="entry name" value="Clavaminate synthase-like"/>
    <property type="match status" value="1"/>
</dbReference>
<comment type="caution">
    <text evidence="3">The sequence shown here is derived from an EMBL/GenBank/DDBJ whole genome shotgun (WGS) entry which is preliminary data.</text>
</comment>
<sequence length="305" mass="35387">MQKAERRLQAIFQKYNNSNFAKTDYSKLDVTKRIFKKSYIFLNKTTTFFFLGILSIFFVTSQTELFSTSTCLITMPSDASKWFREPEICDICEGVTQVIKIKNVSAAAFYRDYVLPATPVVVMDGAKYWTAQKNFSFDFFKKLYQTSDDSVSCQFFPYKTEFSSLLEALEMDPKRARLESGQKPWYIGWSNCNDEAGKILRQYYDVPYFLPNTSENIALNWIFMGGPGQGAHMHVDNVQFPSWQAQLRGRKLWRLAPPPECYYKCQEMEITVEAGEIIVVDTNRWYHQTFILPGEISITIGSEFD</sequence>
<keyword evidence="1" id="KW-0472">Membrane</keyword>
<feature type="transmembrane region" description="Helical" evidence="1">
    <location>
        <begin position="41"/>
        <end position="59"/>
    </location>
</feature>
<keyword evidence="1" id="KW-1133">Transmembrane helix</keyword>
<dbReference type="AlphaFoldDB" id="A0AA38M2N8"/>
<dbReference type="EMBL" id="JALNTZ010000010">
    <property type="protein sequence ID" value="KAJ3640192.1"/>
    <property type="molecule type" value="Genomic_DNA"/>
</dbReference>
<name>A0AA38M2N8_9CUCU</name>
<reference evidence="3" key="1">
    <citation type="journal article" date="2023" name="G3 (Bethesda)">
        <title>Whole genome assemblies of Zophobas morio and Tenebrio molitor.</title>
        <authorList>
            <person name="Kaur S."/>
            <person name="Stinson S.A."/>
            <person name="diCenzo G.C."/>
        </authorList>
    </citation>
    <scope>NUCLEOTIDE SEQUENCE</scope>
    <source>
        <strain evidence="3">QUZm001</strain>
    </source>
</reference>